<proteinExistence type="predicted"/>
<gene>
    <name evidence="2" type="ORF">NA57DRAFT_40724</name>
</gene>
<dbReference type="AlphaFoldDB" id="A0A9P4IDQ7"/>
<dbReference type="EMBL" id="ML978127">
    <property type="protein sequence ID" value="KAF2097777.1"/>
    <property type="molecule type" value="Genomic_DNA"/>
</dbReference>
<keyword evidence="1" id="KW-0472">Membrane</keyword>
<dbReference type="InterPro" id="IPR008952">
    <property type="entry name" value="Tetraspanin_EC2_sf"/>
</dbReference>
<dbReference type="GO" id="GO:0016020">
    <property type="term" value="C:membrane"/>
    <property type="evidence" value="ECO:0007669"/>
    <property type="project" value="InterPro"/>
</dbReference>
<protein>
    <submittedName>
        <fullName evidence="2">Tetraspanin</fullName>
    </submittedName>
</protein>
<feature type="transmembrane region" description="Helical" evidence="1">
    <location>
        <begin position="181"/>
        <end position="204"/>
    </location>
</feature>
<organism evidence="2 3">
    <name type="scientific">Rhizodiscina lignyota</name>
    <dbReference type="NCBI Taxonomy" id="1504668"/>
    <lineage>
        <taxon>Eukaryota</taxon>
        <taxon>Fungi</taxon>
        <taxon>Dikarya</taxon>
        <taxon>Ascomycota</taxon>
        <taxon>Pezizomycotina</taxon>
        <taxon>Dothideomycetes</taxon>
        <taxon>Pleosporomycetidae</taxon>
        <taxon>Aulographales</taxon>
        <taxon>Rhizodiscinaceae</taxon>
        <taxon>Rhizodiscina</taxon>
    </lineage>
</organism>
<dbReference type="SUPFAM" id="SSF48652">
    <property type="entry name" value="Tetraspanin"/>
    <property type="match status" value="1"/>
</dbReference>
<sequence>MAINKLMLSYGGIALLFAMTGGLLMGFSVMSENLNKATPTMNNVATNLLLGQCPLTAGIANAVIVFFTFLMTIPVIILPSNKSFLRIQGWFVTLCAVFTLILGLVIWFDTLATRANLSHVWAQQDATRQGLLQQKFNCCGYMNATSPPFVQDATCPNALTAVQKQGCVAPFTKFANGYLDLIFTAAFGIVGVDVFLLLTVVMVVKRRGELERYRHIDEKNGNGFGI</sequence>
<keyword evidence="1" id="KW-0812">Transmembrane</keyword>
<reference evidence="2" key="1">
    <citation type="journal article" date="2020" name="Stud. Mycol.">
        <title>101 Dothideomycetes genomes: a test case for predicting lifestyles and emergence of pathogens.</title>
        <authorList>
            <person name="Haridas S."/>
            <person name="Albert R."/>
            <person name="Binder M."/>
            <person name="Bloem J."/>
            <person name="Labutti K."/>
            <person name="Salamov A."/>
            <person name="Andreopoulos B."/>
            <person name="Baker S."/>
            <person name="Barry K."/>
            <person name="Bills G."/>
            <person name="Bluhm B."/>
            <person name="Cannon C."/>
            <person name="Castanera R."/>
            <person name="Culley D."/>
            <person name="Daum C."/>
            <person name="Ezra D."/>
            <person name="Gonzalez J."/>
            <person name="Henrissat B."/>
            <person name="Kuo A."/>
            <person name="Liang C."/>
            <person name="Lipzen A."/>
            <person name="Lutzoni F."/>
            <person name="Magnuson J."/>
            <person name="Mondo S."/>
            <person name="Nolan M."/>
            <person name="Ohm R."/>
            <person name="Pangilinan J."/>
            <person name="Park H.-J."/>
            <person name="Ramirez L."/>
            <person name="Alfaro M."/>
            <person name="Sun H."/>
            <person name="Tritt A."/>
            <person name="Yoshinaga Y."/>
            <person name="Zwiers L.-H."/>
            <person name="Turgeon B."/>
            <person name="Goodwin S."/>
            <person name="Spatafora J."/>
            <person name="Crous P."/>
            <person name="Grigoriev I."/>
        </authorList>
    </citation>
    <scope>NUCLEOTIDE SEQUENCE</scope>
    <source>
        <strain evidence="2">CBS 133067</strain>
    </source>
</reference>
<accession>A0A9P4IDQ7</accession>
<evidence type="ECO:0000256" key="1">
    <source>
        <dbReference type="SAM" id="Phobius"/>
    </source>
</evidence>
<feature type="transmembrane region" description="Helical" evidence="1">
    <location>
        <begin position="7"/>
        <end position="29"/>
    </location>
</feature>
<evidence type="ECO:0000313" key="3">
    <source>
        <dbReference type="Proteomes" id="UP000799772"/>
    </source>
</evidence>
<keyword evidence="3" id="KW-1185">Reference proteome</keyword>
<comment type="caution">
    <text evidence="2">The sequence shown here is derived from an EMBL/GenBank/DDBJ whole genome shotgun (WGS) entry which is preliminary data.</text>
</comment>
<evidence type="ECO:0000313" key="2">
    <source>
        <dbReference type="EMBL" id="KAF2097777.1"/>
    </source>
</evidence>
<name>A0A9P4IDQ7_9PEZI</name>
<feature type="transmembrane region" description="Helical" evidence="1">
    <location>
        <begin position="90"/>
        <end position="108"/>
    </location>
</feature>
<dbReference type="OrthoDB" id="2279611at2759"/>
<keyword evidence="1" id="KW-1133">Transmembrane helix</keyword>
<dbReference type="Proteomes" id="UP000799772">
    <property type="component" value="Unassembled WGS sequence"/>
</dbReference>
<feature type="transmembrane region" description="Helical" evidence="1">
    <location>
        <begin position="49"/>
        <end position="78"/>
    </location>
</feature>